<keyword evidence="2" id="KW-1185">Reference proteome</keyword>
<dbReference type="AlphaFoldDB" id="F4FZG7"/>
<dbReference type="eggNOG" id="arCOG01830">
    <property type="taxonomic scope" value="Archaea"/>
</dbReference>
<gene>
    <name evidence="1" type="ordered locus">Mcup_1554</name>
</gene>
<dbReference type="PATRIC" id="fig|1006006.8.peg.1550"/>
<dbReference type="RefSeq" id="WP_013738155.1">
    <property type="nucleotide sequence ID" value="NC_015435.1"/>
</dbReference>
<dbReference type="HOGENOM" id="CLU_1025340_0_0_2"/>
<evidence type="ECO:0000313" key="2">
    <source>
        <dbReference type="Proteomes" id="UP000007812"/>
    </source>
</evidence>
<proteinExistence type="predicted"/>
<reference evidence="1 2" key="1">
    <citation type="journal article" date="2011" name="J. Bacteriol.">
        <title>Complete genome sequence of Metallosphaera cuprina, a metal sulfide-oxidizing archaeon from a hot spring.</title>
        <authorList>
            <person name="Liu L.J."/>
            <person name="You X.Y."/>
            <person name="Zheng H."/>
            <person name="Wang S."/>
            <person name="Jiang C.Y."/>
            <person name="Liu S.J."/>
        </authorList>
    </citation>
    <scope>NUCLEOTIDE SEQUENCE [LARGE SCALE GENOMIC DNA]</scope>
    <source>
        <strain evidence="1 2">Ar-4</strain>
    </source>
</reference>
<accession>F4FZG7</accession>
<evidence type="ECO:0008006" key="3">
    <source>
        <dbReference type="Google" id="ProtNLM"/>
    </source>
</evidence>
<name>F4FZG7_METCR</name>
<protein>
    <recommendedName>
        <fullName evidence="3">Polymerase nucleotidyl transferase domain-containing protein</fullName>
    </recommendedName>
</protein>
<dbReference type="Proteomes" id="UP000007812">
    <property type="component" value="Chromosome"/>
</dbReference>
<sequence>MQIFEGYMIVHNGIVWSVKGCFHPPGHAIALPRYVMGKKVKRMSDELRIVRERFPSYLRYLEEIGFEVPLVPLSESEILDPFSLKKDSLDAKLSEFISLFDNVGVTGSYLYSRTGNDFDLLSTDPRNYFILKELRKKGITDPLTSVEKSELETLDSRDFSLLKSRRVLEGMYKGVPYTFKIVECINFGRVKKIERFEGTIKITEAKKPFSLPVMYLTSLGITLTSFRIRFTEIPVGTTLMVKGSLLHREDMLDLDLDLAEEVKIVELGK</sequence>
<dbReference type="EMBL" id="CP002656">
    <property type="protein sequence ID" value="AEB95657.1"/>
    <property type="molecule type" value="Genomic_DNA"/>
</dbReference>
<evidence type="ECO:0000313" key="1">
    <source>
        <dbReference type="EMBL" id="AEB95657.1"/>
    </source>
</evidence>
<dbReference type="KEGG" id="mcn:Mcup_1554"/>
<organism evidence="1 2">
    <name type="scientific">Metallosphaera cuprina (strain Ar-4)</name>
    <dbReference type="NCBI Taxonomy" id="1006006"/>
    <lineage>
        <taxon>Archaea</taxon>
        <taxon>Thermoproteota</taxon>
        <taxon>Thermoprotei</taxon>
        <taxon>Sulfolobales</taxon>
        <taxon>Sulfolobaceae</taxon>
        <taxon>Metallosphaera</taxon>
    </lineage>
</organism>
<dbReference type="GeneID" id="10493743"/>